<feature type="domain" description="NodB homology" evidence="3">
    <location>
        <begin position="26"/>
        <end position="200"/>
    </location>
</feature>
<reference evidence="4 5" key="1">
    <citation type="submission" date="2019-09" db="EMBL/GenBank/DDBJ databases">
        <title>Genomes of Cryomorphaceae.</title>
        <authorList>
            <person name="Bowman J.P."/>
        </authorList>
    </citation>
    <scope>NUCLEOTIDE SEQUENCE [LARGE SCALE GENOMIC DNA]</scope>
    <source>
        <strain evidence="4 5">KCTC 52047</strain>
    </source>
</reference>
<comment type="caution">
    <text evidence="4">The sequence shown here is derived from an EMBL/GenBank/DDBJ whole genome shotgun (WGS) entry which is preliminary data.</text>
</comment>
<organism evidence="4 5">
    <name type="scientific">Salibacter halophilus</name>
    <dbReference type="NCBI Taxonomy" id="1803916"/>
    <lineage>
        <taxon>Bacteria</taxon>
        <taxon>Pseudomonadati</taxon>
        <taxon>Bacteroidota</taxon>
        <taxon>Flavobacteriia</taxon>
        <taxon>Flavobacteriales</taxon>
        <taxon>Salibacteraceae</taxon>
        <taxon>Salibacter</taxon>
    </lineage>
</organism>
<dbReference type="EMBL" id="WACR01000009">
    <property type="protein sequence ID" value="KAB1063233.1"/>
    <property type="molecule type" value="Genomic_DNA"/>
</dbReference>
<dbReference type="AlphaFoldDB" id="A0A6N6M5X7"/>
<dbReference type="GO" id="GO:0005975">
    <property type="term" value="P:carbohydrate metabolic process"/>
    <property type="evidence" value="ECO:0007669"/>
    <property type="project" value="InterPro"/>
</dbReference>
<dbReference type="Pfam" id="PF01522">
    <property type="entry name" value="Polysacc_deac_1"/>
    <property type="match status" value="1"/>
</dbReference>
<keyword evidence="1" id="KW-0479">Metal-binding</keyword>
<dbReference type="Gene3D" id="3.20.20.370">
    <property type="entry name" value="Glycoside hydrolase/deacetylase"/>
    <property type="match status" value="1"/>
</dbReference>
<evidence type="ECO:0000256" key="2">
    <source>
        <dbReference type="ARBA" id="ARBA00022801"/>
    </source>
</evidence>
<dbReference type="GO" id="GO:0016810">
    <property type="term" value="F:hydrolase activity, acting on carbon-nitrogen (but not peptide) bonds"/>
    <property type="evidence" value="ECO:0007669"/>
    <property type="project" value="InterPro"/>
</dbReference>
<dbReference type="OrthoDB" id="9812065at2"/>
<dbReference type="GO" id="GO:0016020">
    <property type="term" value="C:membrane"/>
    <property type="evidence" value="ECO:0007669"/>
    <property type="project" value="TreeGrafter"/>
</dbReference>
<evidence type="ECO:0000313" key="5">
    <source>
        <dbReference type="Proteomes" id="UP000435357"/>
    </source>
</evidence>
<dbReference type="PANTHER" id="PTHR10587:SF133">
    <property type="entry name" value="CHITIN DEACETYLASE 1-RELATED"/>
    <property type="match status" value="1"/>
</dbReference>
<dbReference type="PROSITE" id="PS51677">
    <property type="entry name" value="NODB"/>
    <property type="match status" value="1"/>
</dbReference>
<evidence type="ECO:0000256" key="1">
    <source>
        <dbReference type="ARBA" id="ARBA00022723"/>
    </source>
</evidence>
<sequence>MYSVKIPGFVSAISKRLIWRINTSQKVLFLTFDDGPIPEVTPKVLDILKEYNAKATFFGVGENMMRNTRLIERALTEEHVFGTHTYNHLSGWKTNQFGYLKNYLKAEQVFSSNLFRPPYGRITPRQIKSIHKRSKIVMWDVLSGDFDRNSTPEQCAQNVTENARPGSIIVFHDSLKAEKNMIYALSKTLEHFSDKGYKFEALTEKWIN</sequence>
<dbReference type="RefSeq" id="WP_151169328.1">
    <property type="nucleotide sequence ID" value="NZ_WACR01000009.1"/>
</dbReference>
<dbReference type="PANTHER" id="PTHR10587">
    <property type="entry name" value="GLYCOSYL TRANSFERASE-RELATED"/>
    <property type="match status" value="1"/>
</dbReference>
<keyword evidence="2" id="KW-0378">Hydrolase</keyword>
<name>A0A6N6M5X7_9FLAO</name>
<dbReference type="SUPFAM" id="SSF88713">
    <property type="entry name" value="Glycoside hydrolase/deacetylase"/>
    <property type="match status" value="1"/>
</dbReference>
<proteinExistence type="predicted"/>
<dbReference type="GO" id="GO:0046872">
    <property type="term" value="F:metal ion binding"/>
    <property type="evidence" value="ECO:0007669"/>
    <property type="project" value="UniProtKB-KW"/>
</dbReference>
<gene>
    <name evidence="4" type="ORF">F3059_11360</name>
</gene>
<keyword evidence="5" id="KW-1185">Reference proteome</keyword>
<dbReference type="InterPro" id="IPR002509">
    <property type="entry name" value="NODB_dom"/>
</dbReference>
<evidence type="ECO:0000259" key="3">
    <source>
        <dbReference type="PROSITE" id="PS51677"/>
    </source>
</evidence>
<dbReference type="InterPro" id="IPR011330">
    <property type="entry name" value="Glyco_hydro/deAcase_b/a-brl"/>
</dbReference>
<evidence type="ECO:0000313" key="4">
    <source>
        <dbReference type="EMBL" id="KAB1063233.1"/>
    </source>
</evidence>
<dbReference type="Proteomes" id="UP000435357">
    <property type="component" value="Unassembled WGS sequence"/>
</dbReference>
<dbReference type="InterPro" id="IPR050248">
    <property type="entry name" value="Polysacc_deacetylase_ArnD"/>
</dbReference>
<accession>A0A6N6M5X7</accession>
<protein>
    <submittedName>
        <fullName evidence="4">Polysaccharide deacetylase family protein</fullName>
    </submittedName>
</protein>